<protein>
    <recommendedName>
        <fullName evidence="1">DUF7804 domain-containing protein</fullName>
    </recommendedName>
</protein>
<evidence type="ECO:0000313" key="2">
    <source>
        <dbReference type="EMBL" id="ONK67471.1"/>
    </source>
</evidence>
<dbReference type="EMBL" id="CM007385">
    <property type="protein sequence ID" value="ONK67471.1"/>
    <property type="molecule type" value="Genomic_DNA"/>
</dbReference>
<dbReference type="PANTHER" id="PTHR35127">
    <property type="entry name" value="OS03G0736900 PROTEIN"/>
    <property type="match status" value="1"/>
</dbReference>
<feature type="domain" description="DUF7804" evidence="1">
    <location>
        <begin position="89"/>
        <end position="168"/>
    </location>
</feature>
<keyword evidence="3" id="KW-1185">Reference proteome</keyword>
<name>A0A5P1ESD0_ASPOF</name>
<dbReference type="Gramene" id="ONK67471">
    <property type="protein sequence ID" value="ONK67471"/>
    <property type="gene ID" value="A4U43_C05F400"/>
</dbReference>
<organism evidence="2 3">
    <name type="scientific">Asparagus officinalis</name>
    <name type="common">Garden asparagus</name>
    <dbReference type="NCBI Taxonomy" id="4686"/>
    <lineage>
        <taxon>Eukaryota</taxon>
        <taxon>Viridiplantae</taxon>
        <taxon>Streptophyta</taxon>
        <taxon>Embryophyta</taxon>
        <taxon>Tracheophyta</taxon>
        <taxon>Spermatophyta</taxon>
        <taxon>Magnoliopsida</taxon>
        <taxon>Liliopsida</taxon>
        <taxon>Asparagales</taxon>
        <taxon>Asparagaceae</taxon>
        <taxon>Asparagoideae</taxon>
        <taxon>Asparagus</taxon>
    </lineage>
</organism>
<dbReference type="PANTHER" id="PTHR35127:SF1">
    <property type="entry name" value="GENOME ASSEMBLY, CHROMOSOME: A10"/>
    <property type="match status" value="1"/>
</dbReference>
<dbReference type="Pfam" id="PF25089">
    <property type="entry name" value="DUF7804"/>
    <property type="match status" value="1"/>
</dbReference>
<dbReference type="AlphaFoldDB" id="A0A5P1ESD0"/>
<accession>A0A5P1ESD0</accession>
<gene>
    <name evidence="2" type="ORF">A4U43_C05F400</name>
</gene>
<reference evidence="3" key="1">
    <citation type="journal article" date="2017" name="Nat. Commun.">
        <title>The asparagus genome sheds light on the origin and evolution of a young Y chromosome.</title>
        <authorList>
            <person name="Harkess A."/>
            <person name="Zhou J."/>
            <person name="Xu C."/>
            <person name="Bowers J.E."/>
            <person name="Van der Hulst R."/>
            <person name="Ayyampalayam S."/>
            <person name="Mercati F."/>
            <person name="Riccardi P."/>
            <person name="McKain M.R."/>
            <person name="Kakrana A."/>
            <person name="Tang H."/>
            <person name="Ray J."/>
            <person name="Groenendijk J."/>
            <person name="Arikit S."/>
            <person name="Mathioni S.M."/>
            <person name="Nakano M."/>
            <person name="Shan H."/>
            <person name="Telgmann-Rauber A."/>
            <person name="Kanno A."/>
            <person name="Yue Z."/>
            <person name="Chen H."/>
            <person name="Li W."/>
            <person name="Chen Y."/>
            <person name="Xu X."/>
            <person name="Zhang Y."/>
            <person name="Luo S."/>
            <person name="Chen H."/>
            <person name="Gao J."/>
            <person name="Mao Z."/>
            <person name="Pires J.C."/>
            <person name="Luo M."/>
            <person name="Kudrna D."/>
            <person name="Wing R.A."/>
            <person name="Meyers B.C."/>
            <person name="Yi K."/>
            <person name="Kong H."/>
            <person name="Lavrijsen P."/>
            <person name="Sunseri F."/>
            <person name="Falavigna A."/>
            <person name="Ye Y."/>
            <person name="Leebens-Mack J.H."/>
            <person name="Chen G."/>
        </authorList>
    </citation>
    <scope>NUCLEOTIDE SEQUENCE [LARGE SCALE GENOMIC DNA]</scope>
    <source>
        <strain evidence="3">cv. DH0086</strain>
    </source>
</reference>
<sequence length="235" mass="25635">MEALSTFLGSSNVITGFNTSALNDHSKTRPCCLMMKMKGMMKMDSSTINGSSSSTSSTCPLNQNQAAAATAAATGVFDYKKKKKKKDSVSAEEMDHWIRDSIGEIVKNIRETPVLVEISSQGPSSIPQLHATEASPENWPLIKNKWNRTDSTPDGLMLIEQLNHSSNDDDDESDIKNQTWGLAVQGRGLGCAPSCYILNTCRVRSSSGFCTYFCLIRAKCSGGSLGRQVDRAWLH</sequence>
<dbReference type="OrthoDB" id="2013011at2759"/>
<proteinExistence type="predicted"/>
<evidence type="ECO:0000313" key="3">
    <source>
        <dbReference type="Proteomes" id="UP000243459"/>
    </source>
</evidence>
<dbReference type="InterPro" id="IPR056706">
    <property type="entry name" value="DUF7804"/>
</dbReference>
<evidence type="ECO:0000259" key="1">
    <source>
        <dbReference type="Pfam" id="PF25089"/>
    </source>
</evidence>
<dbReference type="OMA" id="SARICCG"/>
<dbReference type="Proteomes" id="UP000243459">
    <property type="component" value="Chromosome 5"/>
</dbReference>